<organism evidence="1 2">
    <name type="scientific">Rhododendron simsii</name>
    <name type="common">Sims's rhododendron</name>
    <dbReference type="NCBI Taxonomy" id="118357"/>
    <lineage>
        <taxon>Eukaryota</taxon>
        <taxon>Viridiplantae</taxon>
        <taxon>Streptophyta</taxon>
        <taxon>Embryophyta</taxon>
        <taxon>Tracheophyta</taxon>
        <taxon>Spermatophyta</taxon>
        <taxon>Magnoliopsida</taxon>
        <taxon>eudicotyledons</taxon>
        <taxon>Gunneridae</taxon>
        <taxon>Pentapetalae</taxon>
        <taxon>asterids</taxon>
        <taxon>Ericales</taxon>
        <taxon>Ericaceae</taxon>
        <taxon>Ericoideae</taxon>
        <taxon>Rhodoreae</taxon>
        <taxon>Rhododendron</taxon>
    </lineage>
</organism>
<reference evidence="1" key="1">
    <citation type="submission" date="2019-11" db="EMBL/GenBank/DDBJ databases">
        <authorList>
            <person name="Liu Y."/>
            <person name="Hou J."/>
            <person name="Li T.-Q."/>
            <person name="Guan C.-H."/>
            <person name="Wu X."/>
            <person name="Wu H.-Z."/>
            <person name="Ling F."/>
            <person name="Zhang R."/>
            <person name="Shi X.-G."/>
            <person name="Ren J.-P."/>
            <person name="Chen E.-F."/>
            <person name="Sun J.-M."/>
        </authorList>
    </citation>
    <scope>NUCLEOTIDE SEQUENCE</scope>
    <source>
        <strain evidence="1">Adult_tree_wgs_1</strain>
        <tissue evidence="1">Leaves</tissue>
    </source>
</reference>
<dbReference type="Proteomes" id="UP000626092">
    <property type="component" value="Unassembled WGS sequence"/>
</dbReference>
<proteinExistence type="predicted"/>
<name>A0A834GWV6_RHOSS</name>
<comment type="caution">
    <text evidence="1">The sequence shown here is derived from an EMBL/GenBank/DDBJ whole genome shotgun (WGS) entry which is preliminary data.</text>
</comment>
<accession>A0A834GWV6</accession>
<keyword evidence="2" id="KW-1185">Reference proteome</keyword>
<sequence length="98" mass="11290">MLTVLALAASEKYPYPTEEFNVLWTSSPNCRLKETNYNNWKDLMKDFIDRRGLIGFIPAAAAEKVSDRSIKFMRALRAQQKATKMRLGKDQTILYKDG</sequence>
<evidence type="ECO:0000313" key="1">
    <source>
        <dbReference type="EMBL" id="KAF7142784.1"/>
    </source>
</evidence>
<protein>
    <recommendedName>
        <fullName evidence="3">Retrotransposon Copia-like N-terminal domain-containing protein</fullName>
    </recommendedName>
</protein>
<dbReference type="AlphaFoldDB" id="A0A834GWV6"/>
<evidence type="ECO:0000313" key="2">
    <source>
        <dbReference type="Proteomes" id="UP000626092"/>
    </source>
</evidence>
<evidence type="ECO:0008006" key="3">
    <source>
        <dbReference type="Google" id="ProtNLM"/>
    </source>
</evidence>
<gene>
    <name evidence="1" type="ORF">RHSIM_Rhsim05G0150500</name>
</gene>
<dbReference type="EMBL" id="WJXA01000005">
    <property type="protein sequence ID" value="KAF7142784.1"/>
    <property type="molecule type" value="Genomic_DNA"/>
</dbReference>